<evidence type="ECO:0000256" key="3">
    <source>
        <dbReference type="ARBA" id="ARBA00022475"/>
    </source>
</evidence>
<keyword evidence="6 11" id="KW-0067">ATP-binding</keyword>
<proteinExistence type="predicted"/>
<dbReference type="EMBL" id="CP058649">
    <property type="protein sequence ID" value="QUI21786.1"/>
    <property type="molecule type" value="Genomic_DNA"/>
</dbReference>
<name>A0A8J8MHT3_9FIRM</name>
<dbReference type="KEGG" id="vpy:HZI73_05530"/>
<evidence type="ECO:0000256" key="2">
    <source>
        <dbReference type="ARBA" id="ARBA00022448"/>
    </source>
</evidence>
<dbReference type="GO" id="GO:0005524">
    <property type="term" value="F:ATP binding"/>
    <property type="evidence" value="ECO:0007669"/>
    <property type="project" value="UniProtKB-KW"/>
</dbReference>
<keyword evidence="5" id="KW-0547">Nucleotide-binding</keyword>
<dbReference type="InterPro" id="IPR003439">
    <property type="entry name" value="ABC_transporter-like_ATP-bd"/>
</dbReference>
<gene>
    <name evidence="11" type="ORF">HZI73_05530</name>
</gene>
<evidence type="ECO:0000313" key="12">
    <source>
        <dbReference type="Proteomes" id="UP000683246"/>
    </source>
</evidence>
<keyword evidence="8" id="KW-0406">Ion transport</keyword>
<dbReference type="AlphaFoldDB" id="A0A8J8MHT3"/>
<keyword evidence="4" id="KW-0410">Iron transport</keyword>
<dbReference type="RefSeq" id="WP_212697257.1">
    <property type="nucleotide sequence ID" value="NZ_CP058649.1"/>
</dbReference>
<dbReference type="CDD" id="cd03214">
    <property type="entry name" value="ABC_Iron-Siderophores_B12_Hemin"/>
    <property type="match status" value="1"/>
</dbReference>
<dbReference type="SUPFAM" id="SSF52540">
    <property type="entry name" value="P-loop containing nucleoside triphosphate hydrolases"/>
    <property type="match status" value="1"/>
</dbReference>
<comment type="subcellular location">
    <subcellularLocation>
        <location evidence="1">Cell membrane</location>
        <topology evidence="1">Peripheral membrane protein</topology>
    </subcellularLocation>
</comment>
<dbReference type="InterPro" id="IPR017871">
    <property type="entry name" value="ABC_transporter-like_CS"/>
</dbReference>
<keyword evidence="2" id="KW-0813">Transport</keyword>
<evidence type="ECO:0000256" key="6">
    <source>
        <dbReference type="ARBA" id="ARBA00022840"/>
    </source>
</evidence>
<dbReference type="Gene3D" id="3.40.50.300">
    <property type="entry name" value="P-loop containing nucleotide triphosphate hydrolases"/>
    <property type="match status" value="1"/>
</dbReference>
<dbReference type="Proteomes" id="UP000683246">
    <property type="component" value="Chromosome"/>
</dbReference>
<evidence type="ECO:0000256" key="7">
    <source>
        <dbReference type="ARBA" id="ARBA00023004"/>
    </source>
</evidence>
<dbReference type="Pfam" id="PF00005">
    <property type="entry name" value="ABC_tran"/>
    <property type="match status" value="1"/>
</dbReference>
<feature type="domain" description="ABC transporter" evidence="10">
    <location>
        <begin position="2"/>
        <end position="238"/>
    </location>
</feature>
<dbReference type="GO" id="GO:0006826">
    <property type="term" value="P:iron ion transport"/>
    <property type="evidence" value="ECO:0007669"/>
    <property type="project" value="UniProtKB-KW"/>
</dbReference>
<dbReference type="InterPro" id="IPR051535">
    <property type="entry name" value="Siderophore_ABC-ATPase"/>
</dbReference>
<evidence type="ECO:0000256" key="8">
    <source>
        <dbReference type="ARBA" id="ARBA00023065"/>
    </source>
</evidence>
<dbReference type="GO" id="GO:0005886">
    <property type="term" value="C:plasma membrane"/>
    <property type="evidence" value="ECO:0007669"/>
    <property type="project" value="UniProtKB-SubCell"/>
</dbReference>
<keyword evidence="9" id="KW-0472">Membrane</keyword>
<dbReference type="SMART" id="SM00382">
    <property type="entry name" value="AAA"/>
    <property type="match status" value="1"/>
</dbReference>
<evidence type="ECO:0000313" key="11">
    <source>
        <dbReference type="EMBL" id="QUI21786.1"/>
    </source>
</evidence>
<organism evidence="11 12">
    <name type="scientific">Vallitalea pronyensis</name>
    <dbReference type="NCBI Taxonomy" id="1348613"/>
    <lineage>
        <taxon>Bacteria</taxon>
        <taxon>Bacillati</taxon>
        <taxon>Bacillota</taxon>
        <taxon>Clostridia</taxon>
        <taxon>Lachnospirales</taxon>
        <taxon>Vallitaleaceae</taxon>
        <taxon>Vallitalea</taxon>
    </lineage>
</organism>
<dbReference type="InterPro" id="IPR003593">
    <property type="entry name" value="AAA+_ATPase"/>
</dbReference>
<evidence type="ECO:0000256" key="1">
    <source>
        <dbReference type="ARBA" id="ARBA00004202"/>
    </source>
</evidence>
<dbReference type="PROSITE" id="PS50893">
    <property type="entry name" value="ABC_TRANSPORTER_2"/>
    <property type="match status" value="1"/>
</dbReference>
<dbReference type="PROSITE" id="PS00211">
    <property type="entry name" value="ABC_TRANSPORTER_1"/>
    <property type="match status" value="1"/>
</dbReference>
<dbReference type="InterPro" id="IPR027417">
    <property type="entry name" value="P-loop_NTPase"/>
</dbReference>
<keyword evidence="7" id="KW-0408">Iron</keyword>
<protein>
    <submittedName>
        <fullName evidence="11">ABC transporter ATP-binding protein</fullName>
    </submittedName>
</protein>
<keyword evidence="3" id="KW-1003">Cell membrane</keyword>
<dbReference type="PANTHER" id="PTHR42771:SF4">
    <property type="entry name" value="IRON(3+)-HYDROXAMATE IMPORT ATP-BINDING PROTEIN FHUC"/>
    <property type="match status" value="1"/>
</dbReference>
<accession>A0A8J8MHT3</accession>
<evidence type="ECO:0000259" key="10">
    <source>
        <dbReference type="PROSITE" id="PS50893"/>
    </source>
</evidence>
<dbReference type="GO" id="GO:0016887">
    <property type="term" value="F:ATP hydrolysis activity"/>
    <property type="evidence" value="ECO:0007669"/>
    <property type="project" value="InterPro"/>
</dbReference>
<evidence type="ECO:0000256" key="5">
    <source>
        <dbReference type="ARBA" id="ARBA00022741"/>
    </source>
</evidence>
<reference evidence="11" key="1">
    <citation type="submission" date="2020-07" db="EMBL/GenBank/DDBJ databases">
        <title>Vallitalea pronyensis genome.</title>
        <authorList>
            <person name="Postec A."/>
        </authorList>
    </citation>
    <scope>NUCLEOTIDE SEQUENCE</scope>
    <source>
        <strain evidence="11">FatNI3</strain>
    </source>
</reference>
<evidence type="ECO:0000256" key="9">
    <source>
        <dbReference type="ARBA" id="ARBA00023136"/>
    </source>
</evidence>
<dbReference type="PANTHER" id="PTHR42771">
    <property type="entry name" value="IRON(3+)-HYDROXAMATE IMPORT ATP-BINDING PROTEIN FHUC"/>
    <property type="match status" value="1"/>
</dbReference>
<sequence length="259" mass="29283">MINITKLHVQYDKHVALQDVSFHIAEEKITTIIGPNGCGKSTLLKAMSKNLKYQKGRIEIGGKNLSHYSPKKLAKSLAILPQNPKVPADFTVHELVSFGRYPFISFGKRMKQKDYDMMAWALDKTDMTTMKGRMVSTLSGGERQRAWIAMALAQEPRILLLDEPTTYLDIAHQFDVLELIKSIQEKTGITIVMVLHDINQAARYSHDIVVMKKGAIVKQGSPKDIINEDTMEGVFRLKGNFIKGSRYPHFIPLESKRQA</sequence>
<dbReference type="FunFam" id="3.40.50.300:FF:000134">
    <property type="entry name" value="Iron-enterobactin ABC transporter ATP-binding protein"/>
    <property type="match status" value="1"/>
</dbReference>
<keyword evidence="12" id="KW-1185">Reference proteome</keyword>
<evidence type="ECO:0000256" key="4">
    <source>
        <dbReference type="ARBA" id="ARBA00022496"/>
    </source>
</evidence>